<accession>A0A914APZ8</accession>
<dbReference type="GeneID" id="119735842"/>
<dbReference type="EnsemblMetazoa" id="XM_038209780.1">
    <property type="protein sequence ID" value="XP_038065708.1"/>
    <property type="gene ID" value="LOC119735842"/>
</dbReference>
<keyword evidence="2" id="KW-1185">Reference proteome</keyword>
<dbReference type="PANTHER" id="PTHR31025">
    <property type="entry name" value="SI:CH211-196P9.1-RELATED"/>
    <property type="match status" value="1"/>
</dbReference>
<dbReference type="RefSeq" id="XP_038065708.1">
    <property type="nucleotide sequence ID" value="XM_038209780.1"/>
</dbReference>
<evidence type="ECO:0000313" key="1">
    <source>
        <dbReference type="EnsemblMetazoa" id="XP_038065708.1"/>
    </source>
</evidence>
<name>A0A914APZ8_PATMI</name>
<dbReference type="OMA" id="CTIFECD"/>
<sequence length="260" mass="29486">MENYLPQRPLSEDDASIRIHTEWLKTETTKKKPNYEQINVAMDATFADRRALVTKGTASLAEVKVAYPWLFEEKEILSEFKRVHGSKEGIAELIEDGLRKYSKAVLQLCKTHRNLEDICKQAQDMIPLQRDEDSREGATHVAAVLTVPSLLKEKVGCLVLLGQEPEDGHPHITGDESSLEQCQHFSIVVDGIEVAHTDTFMSAFSCYVACFYVFNLAYPGVLRKTLNFFQRVILNIQDSAKVDRPVITLLDKLNQLLKKH</sequence>
<dbReference type="AlphaFoldDB" id="A0A914APZ8"/>
<proteinExistence type="predicted"/>
<organism evidence="1 2">
    <name type="scientific">Patiria miniata</name>
    <name type="common">Bat star</name>
    <name type="synonym">Asterina miniata</name>
    <dbReference type="NCBI Taxonomy" id="46514"/>
    <lineage>
        <taxon>Eukaryota</taxon>
        <taxon>Metazoa</taxon>
        <taxon>Echinodermata</taxon>
        <taxon>Eleutherozoa</taxon>
        <taxon>Asterozoa</taxon>
        <taxon>Asteroidea</taxon>
        <taxon>Valvatacea</taxon>
        <taxon>Valvatida</taxon>
        <taxon>Asterinidae</taxon>
        <taxon>Patiria</taxon>
    </lineage>
</organism>
<dbReference type="PANTHER" id="PTHR31025:SF9">
    <property type="entry name" value="SI:DKEY-286J15.1"/>
    <property type="match status" value="1"/>
</dbReference>
<evidence type="ECO:0000313" key="2">
    <source>
        <dbReference type="Proteomes" id="UP000887568"/>
    </source>
</evidence>
<dbReference type="Proteomes" id="UP000887568">
    <property type="component" value="Unplaced"/>
</dbReference>
<reference evidence="1" key="1">
    <citation type="submission" date="2022-11" db="UniProtKB">
        <authorList>
            <consortium name="EnsemblMetazoa"/>
        </authorList>
    </citation>
    <scope>IDENTIFICATION</scope>
</reference>
<protein>
    <submittedName>
        <fullName evidence="1">Uncharacterized protein</fullName>
    </submittedName>
</protein>
<dbReference type="OrthoDB" id="10049949at2759"/>